<reference evidence="4" key="1">
    <citation type="journal article" date="2019" name="Int. J. Syst. Evol. Microbiol.">
        <title>The Global Catalogue of Microorganisms (GCM) 10K type strain sequencing project: providing services to taxonomists for standard genome sequencing and annotation.</title>
        <authorList>
            <consortium name="The Broad Institute Genomics Platform"/>
            <consortium name="The Broad Institute Genome Sequencing Center for Infectious Disease"/>
            <person name="Wu L."/>
            <person name="Ma J."/>
        </authorList>
    </citation>
    <scope>NUCLEOTIDE SEQUENCE [LARGE SCALE GENOMIC DNA]</scope>
    <source>
        <strain evidence="4">TBRC 5832</strain>
    </source>
</reference>
<comment type="similarity">
    <text evidence="1">Belongs to the barstar family.</text>
</comment>
<dbReference type="RefSeq" id="WP_378067286.1">
    <property type="nucleotide sequence ID" value="NZ_JBHSBL010000015.1"/>
</dbReference>
<keyword evidence="4" id="KW-1185">Reference proteome</keyword>
<gene>
    <name evidence="3" type="ORF">ACFO0C_15390</name>
</gene>
<feature type="domain" description="Barstar (barnase inhibitor)" evidence="2">
    <location>
        <begin position="279"/>
        <end position="344"/>
    </location>
</feature>
<dbReference type="SUPFAM" id="SSF52038">
    <property type="entry name" value="Barstar-related"/>
    <property type="match status" value="1"/>
</dbReference>
<evidence type="ECO:0000259" key="2">
    <source>
        <dbReference type="Pfam" id="PF01337"/>
    </source>
</evidence>
<dbReference type="EMBL" id="JBHSBL010000015">
    <property type="protein sequence ID" value="MFC4066317.1"/>
    <property type="molecule type" value="Genomic_DNA"/>
</dbReference>
<evidence type="ECO:0000256" key="1">
    <source>
        <dbReference type="ARBA" id="ARBA00006845"/>
    </source>
</evidence>
<protein>
    <submittedName>
        <fullName evidence="3">Barstar family protein</fullName>
    </submittedName>
</protein>
<evidence type="ECO:0000313" key="4">
    <source>
        <dbReference type="Proteomes" id="UP001595867"/>
    </source>
</evidence>
<name>A0ABV8IQA5_9ACTN</name>
<evidence type="ECO:0000313" key="3">
    <source>
        <dbReference type="EMBL" id="MFC4066317.1"/>
    </source>
</evidence>
<sequence>MTTARWRLLDSFDDEPVAECAEIDGLFADLPPRPREPFTLIGCSPEGTLATCSDGDWLGNIWLAASESDGEELCDLVVRARRPSETVPGTVDIDLDGFVDVPERMDEVRRPRDTTEFELTGPDDTAFGRCTDVTGVYRETGPPLVPRLRLLGCRPAATLQAAIESIGQTSNAARQRRMICTSVERLAADGTIHTVFGGHVRGMISAAVPSPLGDGLVDVTVDSSGGDPLPTGYLDILGQWPPTEKNLWARYGRELRHEWCGVALAHRAGRPDRPPGVTYHLDGRFVTDVEGFYAALGEAINGPGGYFGWNLDAVDDCCGGGFGATTPFRIVWHDSAVARTHLTAGYDHRRLRPAVTLDYLLDLLARERVEVELR</sequence>
<accession>A0ABV8IQA5</accession>
<dbReference type="Proteomes" id="UP001595867">
    <property type="component" value="Unassembled WGS sequence"/>
</dbReference>
<organism evidence="3 4">
    <name type="scientific">Actinoplanes subglobosus</name>
    <dbReference type="NCBI Taxonomy" id="1547892"/>
    <lineage>
        <taxon>Bacteria</taxon>
        <taxon>Bacillati</taxon>
        <taxon>Actinomycetota</taxon>
        <taxon>Actinomycetes</taxon>
        <taxon>Micromonosporales</taxon>
        <taxon>Micromonosporaceae</taxon>
        <taxon>Actinoplanes</taxon>
    </lineage>
</organism>
<dbReference type="InterPro" id="IPR000468">
    <property type="entry name" value="Barstar"/>
</dbReference>
<dbReference type="Pfam" id="PF01337">
    <property type="entry name" value="Barstar"/>
    <property type="match status" value="1"/>
</dbReference>
<comment type="caution">
    <text evidence="3">The sequence shown here is derived from an EMBL/GenBank/DDBJ whole genome shotgun (WGS) entry which is preliminary data.</text>
</comment>
<dbReference type="InterPro" id="IPR035905">
    <property type="entry name" value="Barstar-like_sf"/>
</dbReference>
<dbReference type="Gene3D" id="3.30.370.10">
    <property type="entry name" value="Barstar-like"/>
    <property type="match status" value="1"/>
</dbReference>
<proteinExistence type="inferred from homology"/>